<proteinExistence type="predicted"/>
<feature type="non-terminal residue" evidence="1">
    <location>
        <position position="1"/>
    </location>
</feature>
<protein>
    <submittedName>
        <fullName evidence="1">Unplaced genomic scaffold SPHSTscaffold_141, whole genome shotgun sequence</fullName>
    </submittedName>
</protein>
<dbReference type="Proteomes" id="UP000054279">
    <property type="component" value="Unassembled WGS sequence"/>
</dbReference>
<gene>
    <name evidence="1" type="ORF">M422DRAFT_70426</name>
</gene>
<dbReference type="SUPFAM" id="SSF52047">
    <property type="entry name" value="RNI-like"/>
    <property type="match status" value="1"/>
</dbReference>
<sequence length="490" mass="56205">MTSHELPTQLQNEELLEGYSRSAVDDANCRLGGPSITLLEGRKLHSSQSTHYLTLTTKSRRVPVIDHTSSMASKISAETMQQIFVFAVLKINDAVFEKDGILRLIPQEPHPQEVRATIAQVCRLWKDILESTPEAWSTIIIDEISPQSVEYFDRCLKLSDKASLDLSIWLFNTTLPNEASCAVQFMTAFRQHSHRISRIHGNFHDYHYLTAVNIILSASVGEEIKLPRLKHLALIGSPQIWGNPIVYPSNILPLESLTLSPGYIDLFRRESFSVDSLTCLRLSYPWNHLMPVDYARISSCIYLRELHLTILPCFQPPEWCGKITSVNLPCLEYFRITMSSILEGTEVVRNFQTPKLSHLSLHLKIGRGSRRQRITPLIDFLSSLKATKLSRITLDRVRLSVDNFIQVFRIHSFLKRLELLKCDIDPGCFPVLIGEKGAEYSGSMDLYMHYCHFRTDEFLESLNTSLRSEVNIMIRDTRLDQINWRNHKHV</sequence>
<keyword evidence="2" id="KW-1185">Reference proteome</keyword>
<accession>A0A0C9UEE9</accession>
<evidence type="ECO:0000313" key="1">
    <source>
        <dbReference type="EMBL" id="KIJ33174.1"/>
    </source>
</evidence>
<dbReference type="EMBL" id="KN837216">
    <property type="protein sequence ID" value="KIJ33174.1"/>
    <property type="molecule type" value="Genomic_DNA"/>
</dbReference>
<organism evidence="1 2">
    <name type="scientific">Sphaerobolus stellatus (strain SS14)</name>
    <dbReference type="NCBI Taxonomy" id="990650"/>
    <lineage>
        <taxon>Eukaryota</taxon>
        <taxon>Fungi</taxon>
        <taxon>Dikarya</taxon>
        <taxon>Basidiomycota</taxon>
        <taxon>Agaricomycotina</taxon>
        <taxon>Agaricomycetes</taxon>
        <taxon>Phallomycetidae</taxon>
        <taxon>Geastrales</taxon>
        <taxon>Sphaerobolaceae</taxon>
        <taxon>Sphaerobolus</taxon>
    </lineage>
</organism>
<dbReference type="HOGENOM" id="CLU_556878_0_0_1"/>
<evidence type="ECO:0000313" key="2">
    <source>
        <dbReference type="Proteomes" id="UP000054279"/>
    </source>
</evidence>
<reference evidence="1 2" key="1">
    <citation type="submission" date="2014-06" db="EMBL/GenBank/DDBJ databases">
        <title>Evolutionary Origins and Diversification of the Mycorrhizal Mutualists.</title>
        <authorList>
            <consortium name="DOE Joint Genome Institute"/>
            <consortium name="Mycorrhizal Genomics Consortium"/>
            <person name="Kohler A."/>
            <person name="Kuo A."/>
            <person name="Nagy L.G."/>
            <person name="Floudas D."/>
            <person name="Copeland A."/>
            <person name="Barry K.W."/>
            <person name="Cichocki N."/>
            <person name="Veneault-Fourrey C."/>
            <person name="LaButti K."/>
            <person name="Lindquist E.A."/>
            <person name="Lipzen A."/>
            <person name="Lundell T."/>
            <person name="Morin E."/>
            <person name="Murat C."/>
            <person name="Riley R."/>
            <person name="Ohm R."/>
            <person name="Sun H."/>
            <person name="Tunlid A."/>
            <person name="Henrissat B."/>
            <person name="Grigoriev I.V."/>
            <person name="Hibbett D.S."/>
            <person name="Martin F."/>
        </authorList>
    </citation>
    <scope>NUCLEOTIDE SEQUENCE [LARGE SCALE GENOMIC DNA]</scope>
    <source>
        <strain evidence="1 2">SS14</strain>
    </source>
</reference>
<dbReference type="AlphaFoldDB" id="A0A0C9UEE9"/>
<name>A0A0C9UEE9_SPHS4</name>